<dbReference type="RefSeq" id="WP_055941397.1">
    <property type="nucleotide sequence ID" value="NZ_JAQDCV010000008.1"/>
</dbReference>
<dbReference type="Proteomes" id="UP000050833">
    <property type="component" value="Unassembled WGS sequence"/>
</dbReference>
<feature type="transmembrane region" description="Helical" evidence="1">
    <location>
        <begin position="29"/>
        <end position="50"/>
    </location>
</feature>
<keyword evidence="1" id="KW-0472">Membrane</keyword>
<proteinExistence type="predicted"/>
<sequence>MQIEIRCVFRNATLPKMIWDGVRSEIDPTITSIASILIITVSMVMIALGIMEYKAENVKTVKEV</sequence>
<name>A0AAW3JVK3_9FIRM</name>
<evidence type="ECO:0000313" key="3">
    <source>
        <dbReference type="Proteomes" id="UP000050833"/>
    </source>
</evidence>
<evidence type="ECO:0008006" key="4">
    <source>
        <dbReference type="Google" id="ProtNLM"/>
    </source>
</evidence>
<organism evidence="2 3">
    <name type="scientific">Butyribacter intestini</name>
    <dbReference type="NCBI Taxonomy" id="1703332"/>
    <lineage>
        <taxon>Bacteria</taxon>
        <taxon>Bacillati</taxon>
        <taxon>Bacillota</taxon>
        <taxon>Clostridia</taxon>
        <taxon>Lachnospirales</taxon>
        <taxon>Lachnospiraceae</taxon>
        <taxon>Butyribacter</taxon>
    </lineage>
</organism>
<evidence type="ECO:0000256" key="1">
    <source>
        <dbReference type="SAM" id="Phobius"/>
    </source>
</evidence>
<keyword evidence="1" id="KW-0812">Transmembrane</keyword>
<dbReference type="AlphaFoldDB" id="A0AAW3JVK3"/>
<comment type="caution">
    <text evidence="2">The sequence shown here is derived from an EMBL/GenBank/DDBJ whole genome shotgun (WGS) entry which is preliminary data.</text>
</comment>
<evidence type="ECO:0000313" key="2">
    <source>
        <dbReference type="EMBL" id="KQC86139.1"/>
    </source>
</evidence>
<accession>A0AAW3JVK3</accession>
<keyword evidence="3" id="KW-1185">Reference proteome</keyword>
<reference evidence="2 3" key="1">
    <citation type="submission" date="2015-10" db="EMBL/GenBank/DDBJ databases">
        <title>Butyribacter intestini gen. nov., sp. nov., a butyric acid-producing bacterium of the family Lachnospiraceae isolated from the human faeces.</title>
        <authorList>
            <person name="Zou Y."/>
            <person name="Xue W."/>
            <person name="Luo G."/>
            <person name="Lv M."/>
        </authorList>
    </citation>
    <scope>NUCLEOTIDE SEQUENCE [LARGE SCALE GENOMIC DNA]</scope>
    <source>
        <strain evidence="2 3">TF01-11</strain>
    </source>
</reference>
<gene>
    <name evidence="2" type="ORF">APZ18_02795</name>
</gene>
<dbReference type="EMBL" id="LLKB01000001">
    <property type="protein sequence ID" value="KQC86139.1"/>
    <property type="molecule type" value="Genomic_DNA"/>
</dbReference>
<protein>
    <recommendedName>
        <fullName evidence="4">ABC transporter permease</fullName>
    </recommendedName>
</protein>
<keyword evidence="1" id="KW-1133">Transmembrane helix</keyword>